<dbReference type="GO" id="GO:0005506">
    <property type="term" value="F:iron ion binding"/>
    <property type="evidence" value="ECO:0007669"/>
    <property type="project" value="InterPro"/>
</dbReference>
<feature type="domain" description="Fatty acid hydroxylase" evidence="8">
    <location>
        <begin position="79"/>
        <end position="212"/>
    </location>
</feature>
<name>A0A8A4TVH4_SULCO</name>
<keyword evidence="10" id="KW-1185">Reference proteome</keyword>
<dbReference type="GO" id="GO:0016020">
    <property type="term" value="C:membrane"/>
    <property type="evidence" value="ECO:0007669"/>
    <property type="project" value="GOC"/>
</dbReference>
<evidence type="ECO:0000256" key="2">
    <source>
        <dbReference type="ARBA" id="ARBA00022692"/>
    </source>
</evidence>
<evidence type="ECO:0000256" key="4">
    <source>
        <dbReference type="ARBA" id="ARBA00023002"/>
    </source>
</evidence>
<dbReference type="PANTHER" id="PTHR21624">
    <property type="entry name" value="STEROL DESATURASE-RELATED PROTEIN"/>
    <property type="match status" value="1"/>
</dbReference>
<dbReference type="GO" id="GO:0008610">
    <property type="term" value="P:lipid biosynthetic process"/>
    <property type="evidence" value="ECO:0007669"/>
    <property type="project" value="InterPro"/>
</dbReference>
<dbReference type="KEGG" id="scor:J3U87_11060"/>
<keyword evidence="5" id="KW-0443">Lipid metabolism</keyword>
<evidence type="ECO:0000313" key="10">
    <source>
        <dbReference type="Proteomes" id="UP000663929"/>
    </source>
</evidence>
<dbReference type="GO" id="GO:0012505">
    <property type="term" value="C:endomembrane system"/>
    <property type="evidence" value="ECO:0007669"/>
    <property type="project" value="UniProtKB-SubCell"/>
</dbReference>
<keyword evidence="6 7" id="KW-0472">Membrane</keyword>
<organism evidence="9 10">
    <name type="scientific">Sulfidibacter corallicola</name>
    <dbReference type="NCBI Taxonomy" id="2818388"/>
    <lineage>
        <taxon>Bacteria</taxon>
        <taxon>Pseudomonadati</taxon>
        <taxon>Acidobacteriota</taxon>
        <taxon>Holophagae</taxon>
        <taxon>Acanthopleuribacterales</taxon>
        <taxon>Acanthopleuribacteraceae</taxon>
        <taxon>Sulfidibacter</taxon>
    </lineage>
</organism>
<feature type="transmembrane region" description="Helical" evidence="7">
    <location>
        <begin position="124"/>
        <end position="142"/>
    </location>
</feature>
<evidence type="ECO:0000256" key="6">
    <source>
        <dbReference type="ARBA" id="ARBA00023136"/>
    </source>
</evidence>
<feature type="transmembrane region" description="Helical" evidence="7">
    <location>
        <begin position="76"/>
        <end position="92"/>
    </location>
</feature>
<sequence length="257" mass="29546">MSPAIGMATVVFTILIGCEAWWSRKRALNLYNLRETLANFAIFAGLQLAKIGIIVWQTWVLDLFSPLAPFTLPARPGAVLLVFLVVDFLYYWQHRIMHEVRFFWCFHEVHHSSPWYNLSTSLRLNWFSGLVGIFFLLPAVLVGAPPRWIALALLLNLVFQFFLHTRLIGDLGPLEGWVNTPSAHRVHHGRNPEYLDKNYGGVLMIWDRLFGTYVPESRPVQFGVTTGFHGHNPVTLVCGPFVRYARSIWACLRERVR</sequence>
<dbReference type="PANTHER" id="PTHR21624:SF1">
    <property type="entry name" value="ALKYLGLYCEROL MONOOXYGENASE"/>
    <property type="match status" value="1"/>
</dbReference>
<dbReference type="RefSeq" id="WP_237383090.1">
    <property type="nucleotide sequence ID" value="NZ_CP071793.1"/>
</dbReference>
<gene>
    <name evidence="9" type="ORF">J3U87_11060</name>
</gene>
<keyword evidence="4" id="KW-0560">Oxidoreductase</keyword>
<dbReference type="AlphaFoldDB" id="A0A8A4TVH4"/>
<dbReference type="InterPro" id="IPR051689">
    <property type="entry name" value="Sterol_desaturase/TMEM195"/>
</dbReference>
<feature type="transmembrane region" description="Helical" evidence="7">
    <location>
        <begin position="36"/>
        <end position="56"/>
    </location>
</feature>
<protein>
    <submittedName>
        <fullName evidence="9">Sterol desaturase family protein</fullName>
    </submittedName>
</protein>
<evidence type="ECO:0000256" key="3">
    <source>
        <dbReference type="ARBA" id="ARBA00022989"/>
    </source>
</evidence>
<keyword evidence="2 7" id="KW-0812">Transmembrane</keyword>
<keyword evidence="3 7" id="KW-1133">Transmembrane helix</keyword>
<dbReference type="GO" id="GO:0050479">
    <property type="term" value="F:glyceryl-ether monooxygenase activity"/>
    <property type="evidence" value="ECO:0007669"/>
    <property type="project" value="TreeGrafter"/>
</dbReference>
<feature type="transmembrane region" description="Helical" evidence="7">
    <location>
        <begin position="6"/>
        <end position="24"/>
    </location>
</feature>
<accession>A0A8A4TVH4</accession>
<proteinExistence type="predicted"/>
<dbReference type="EMBL" id="CP071793">
    <property type="protein sequence ID" value="QTD52992.1"/>
    <property type="molecule type" value="Genomic_DNA"/>
</dbReference>
<dbReference type="Pfam" id="PF04116">
    <property type="entry name" value="FA_hydroxylase"/>
    <property type="match status" value="1"/>
</dbReference>
<dbReference type="InterPro" id="IPR006694">
    <property type="entry name" value="Fatty_acid_hydroxylase"/>
</dbReference>
<dbReference type="GO" id="GO:0006643">
    <property type="term" value="P:membrane lipid metabolic process"/>
    <property type="evidence" value="ECO:0007669"/>
    <property type="project" value="TreeGrafter"/>
</dbReference>
<evidence type="ECO:0000256" key="1">
    <source>
        <dbReference type="ARBA" id="ARBA00004127"/>
    </source>
</evidence>
<evidence type="ECO:0000256" key="7">
    <source>
        <dbReference type="SAM" id="Phobius"/>
    </source>
</evidence>
<dbReference type="Proteomes" id="UP000663929">
    <property type="component" value="Chromosome"/>
</dbReference>
<evidence type="ECO:0000256" key="5">
    <source>
        <dbReference type="ARBA" id="ARBA00023098"/>
    </source>
</evidence>
<reference evidence="9" key="1">
    <citation type="submission" date="2021-03" db="EMBL/GenBank/DDBJ databases">
        <title>Acanthopleuribacteraceae sp. M133.</title>
        <authorList>
            <person name="Wang G."/>
        </authorList>
    </citation>
    <scope>NUCLEOTIDE SEQUENCE</scope>
    <source>
        <strain evidence="9">M133</strain>
    </source>
</reference>
<evidence type="ECO:0000259" key="8">
    <source>
        <dbReference type="Pfam" id="PF04116"/>
    </source>
</evidence>
<comment type="subcellular location">
    <subcellularLocation>
        <location evidence="1">Endomembrane system</location>
        <topology evidence="1">Multi-pass membrane protein</topology>
    </subcellularLocation>
</comment>
<evidence type="ECO:0000313" key="9">
    <source>
        <dbReference type="EMBL" id="QTD52992.1"/>
    </source>
</evidence>